<evidence type="ECO:0000313" key="2">
    <source>
        <dbReference type="EMBL" id="KIC93120.1"/>
    </source>
</evidence>
<gene>
    <name evidence="2" type="ORF">OI18_19045</name>
</gene>
<dbReference type="InterPro" id="IPR005151">
    <property type="entry name" value="Tail-specific_protease"/>
</dbReference>
<dbReference type="Proteomes" id="UP000031408">
    <property type="component" value="Unassembled WGS sequence"/>
</dbReference>
<comment type="caution">
    <text evidence="2">The sequence shown here is derived from an EMBL/GenBank/DDBJ whole genome shotgun (WGS) entry which is preliminary data.</text>
</comment>
<organism evidence="2 3">
    <name type="scientific">Flavihumibacter solisilvae</name>
    <dbReference type="NCBI Taxonomy" id="1349421"/>
    <lineage>
        <taxon>Bacteria</taxon>
        <taxon>Pseudomonadati</taxon>
        <taxon>Bacteroidota</taxon>
        <taxon>Chitinophagia</taxon>
        <taxon>Chitinophagales</taxon>
        <taxon>Chitinophagaceae</taxon>
        <taxon>Flavihumibacter</taxon>
    </lineage>
</organism>
<reference evidence="2 3" key="1">
    <citation type="submission" date="2014-11" db="EMBL/GenBank/DDBJ databases">
        <title>Genome sequence of Flavihumibacter solisilvae 3-3.</title>
        <authorList>
            <person name="Zhou G."/>
            <person name="Li M."/>
            <person name="Wang G."/>
        </authorList>
    </citation>
    <scope>NUCLEOTIDE SEQUENCE [LARGE SCALE GENOMIC DNA]</scope>
    <source>
        <strain evidence="2 3">3-3</strain>
    </source>
</reference>
<feature type="domain" description="Tail specific protease" evidence="1">
    <location>
        <begin position="176"/>
        <end position="394"/>
    </location>
</feature>
<dbReference type="SUPFAM" id="SSF52096">
    <property type="entry name" value="ClpP/crotonase"/>
    <property type="match status" value="1"/>
</dbReference>
<dbReference type="InterPro" id="IPR029045">
    <property type="entry name" value="ClpP/crotonase-like_dom_sf"/>
</dbReference>
<evidence type="ECO:0000259" key="1">
    <source>
        <dbReference type="SMART" id="SM00245"/>
    </source>
</evidence>
<evidence type="ECO:0000313" key="3">
    <source>
        <dbReference type="Proteomes" id="UP000031408"/>
    </source>
</evidence>
<proteinExistence type="predicted"/>
<dbReference type="GO" id="GO:0006508">
    <property type="term" value="P:proteolysis"/>
    <property type="evidence" value="ECO:0007669"/>
    <property type="project" value="InterPro"/>
</dbReference>
<keyword evidence="3" id="KW-1185">Reference proteome</keyword>
<name>A0A0C1IG36_9BACT</name>
<protein>
    <recommendedName>
        <fullName evidence="1">Tail specific protease domain-containing protein</fullName>
    </recommendedName>
</protein>
<dbReference type="EMBL" id="JSVC01000022">
    <property type="protein sequence ID" value="KIC93120.1"/>
    <property type="molecule type" value="Genomic_DNA"/>
</dbReference>
<dbReference type="AlphaFoldDB" id="A0A0C1IG36"/>
<dbReference type="Gene3D" id="3.90.226.10">
    <property type="entry name" value="2-enoyl-CoA Hydratase, Chain A, domain 1"/>
    <property type="match status" value="1"/>
</dbReference>
<sequence length="418" mass="47004">MLKQDFRTFYEVIGQEHAGLYRYKSKMVLDKLFDSCLATLNHPMTQLEFAKSIMFAISAIEDGHTGTNIPRLLMNSYSEQVKMFPVHLFFIAKKAYVLCSRIKELSAGTQILSIDGRPVSTIRDTLFQYLPSDGKIETKKQQTLNNGAFNFLYNWIYDNKDSFLVVHKTKEGEIKATTIRAALIKDVECANDSRPGTRDLQLDFLPGKTALLTIKTFDENRLSGKQDFRNFLNATFDEIHKTVKVEKLIIDLRGNAGGTDAFGALLYSHLTGQPFKYFSSIESTSRKVSAGENSLLGLQPPQKNAFKGEVFFLVDGLSFSTTADFCSIAKSNNRGKFIGEETGGGYYGNTSGETTRLELPNSKINIIIPKWKYINEVKKSGYKDRGVIPDHKVIATIDDVISGRDVQLEFAIRLSRQK</sequence>
<dbReference type="STRING" id="1349421.OI18_19045"/>
<accession>A0A0C1IG36</accession>
<dbReference type="GO" id="GO:0008236">
    <property type="term" value="F:serine-type peptidase activity"/>
    <property type="evidence" value="ECO:0007669"/>
    <property type="project" value="InterPro"/>
</dbReference>
<dbReference type="Pfam" id="PF03572">
    <property type="entry name" value="Peptidase_S41"/>
    <property type="match status" value="1"/>
</dbReference>
<dbReference type="SMART" id="SM00245">
    <property type="entry name" value="TSPc"/>
    <property type="match status" value="1"/>
</dbReference>